<feature type="compositionally biased region" description="Basic and acidic residues" evidence="1">
    <location>
        <begin position="74"/>
        <end position="94"/>
    </location>
</feature>
<feature type="region of interest" description="Disordered" evidence="1">
    <location>
        <begin position="51"/>
        <end position="94"/>
    </location>
</feature>
<sequence>MLKVRAGALEERVIARHPEEAQTNHQHTGDGATLEGDIERRRNAATRRFCGAHVGPHGNIHADKTGRTRKHRTDQKANGHQLAERKPDQDKKYRADETNGRVLFGKVCRSAFLNGFGDLLHAWVAGWQRKNPLGHCGTVKHRNDSANQREHQS</sequence>
<organism evidence="2 3">
    <name type="scientific">Candidatus Accumulibacter phosphatis</name>
    <dbReference type="NCBI Taxonomy" id="327160"/>
    <lineage>
        <taxon>Bacteria</taxon>
        <taxon>Pseudomonadati</taxon>
        <taxon>Pseudomonadota</taxon>
        <taxon>Betaproteobacteria</taxon>
        <taxon>Candidatus Accumulibacter</taxon>
    </lineage>
</organism>
<dbReference type="Proteomes" id="UP000020077">
    <property type="component" value="Unassembled WGS sequence"/>
</dbReference>
<accession>A0A080LZU5</accession>
<comment type="caution">
    <text evidence="2">The sequence shown here is derived from an EMBL/GenBank/DDBJ whole genome shotgun (WGS) entry which is preliminary data.</text>
</comment>
<reference evidence="2 3" key="1">
    <citation type="submission" date="2014-02" db="EMBL/GenBank/DDBJ databases">
        <title>Expanding our view of genomic diversity in Candidatus Accumulibacter clades.</title>
        <authorList>
            <person name="Skennerton C.T."/>
            <person name="Barr J.J."/>
            <person name="Slater F.R."/>
            <person name="Bond P.L."/>
            <person name="Tyson G.W."/>
        </authorList>
    </citation>
    <scope>NUCLEOTIDE SEQUENCE [LARGE SCALE GENOMIC DNA]</scope>
    <source>
        <strain evidence="3">BA-91</strain>
    </source>
</reference>
<feature type="region of interest" description="Disordered" evidence="1">
    <location>
        <begin position="14"/>
        <end position="36"/>
    </location>
</feature>
<evidence type="ECO:0000256" key="1">
    <source>
        <dbReference type="SAM" id="MobiDB-lite"/>
    </source>
</evidence>
<proteinExistence type="predicted"/>
<protein>
    <submittedName>
        <fullName evidence="2">Uncharacterized protein</fullName>
    </submittedName>
</protein>
<evidence type="ECO:0000313" key="2">
    <source>
        <dbReference type="EMBL" id="KFB73545.1"/>
    </source>
</evidence>
<dbReference type="AlphaFoldDB" id="A0A080LZU5"/>
<dbReference type="EMBL" id="JDVG02000203">
    <property type="protein sequence ID" value="KFB73545.1"/>
    <property type="molecule type" value="Genomic_DNA"/>
</dbReference>
<name>A0A080LZU5_9PROT</name>
<evidence type="ECO:0000313" key="3">
    <source>
        <dbReference type="Proteomes" id="UP000020077"/>
    </source>
</evidence>
<gene>
    <name evidence="2" type="ORF">AW09_001199</name>
</gene>